<feature type="compositionally biased region" description="Basic and acidic residues" evidence="1">
    <location>
        <begin position="149"/>
        <end position="163"/>
    </location>
</feature>
<dbReference type="GO" id="GO:0007165">
    <property type="term" value="P:signal transduction"/>
    <property type="evidence" value="ECO:0007669"/>
    <property type="project" value="InterPro"/>
</dbReference>
<gene>
    <name evidence="3" type="ORF">D5F01_LYC24356</name>
</gene>
<dbReference type="AlphaFoldDB" id="A0A6G0HEP2"/>
<dbReference type="SUPFAM" id="SSF52200">
    <property type="entry name" value="Toll/Interleukin receptor TIR domain"/>
    <property type="match status" value="1"/>
</dbReference>
<feature type="compositionally biased region" description="Polar residues" evidence="1">
    <location>
        <begin position="244"/>
        <end position="255"/>
    </location>
</feature>
<dbReference type="Proteomes" id="UP000424527">
    <property type="component" value="Unassembled WGS sequence"/>
</dbReference>
<accession>A0A6G0HEP2</accession>
<protein>
    <submittedName>
        <fullName evidence="3">Interleukin-1 receptor accessory protein</fullName>
    </submittedName>
</protein>
<dbReference type="InterPro" id="IPR035897">
    <property type="entry name" value="Toll_tir_struct_dom_sf"/>
</dbReference>
<keyword evidence="4" id="KW-1185">Reference proteome</keyword>
<feature type="compositionally biased region" description="Basic and acidic residues" evidence="1">
    <location>
        <begin position="229"/>
        <end position="243"/>
    </location>
</feature>
<feature type="region of interest" description="Disordered" evidence="1">
    <location>
        <begin position="186"/>
        <end position="255"/>
    </location>
</feature>
<reference evidence="3 4" key="1">
    <citation type="submission" date="2019-07" db="EMBL/GenBank/DDBJ databases">
        <title>Chromosome genome assembly for large yellow croaker.</title>
        <authorList>
            <person name="Xiao S."/>
        </authorList>
    </citation>
    <scope>NUCLEOTIDE SEQUENCE [LARGE SCALE GENOMIC DNA]</scope>
    <source>
        <strain evidence="3">JMULYC20181020</strain>
        <tissue evidence="3">Muscle</tissue>
    </source>
</reference>
<comment type="caution">
    <text evidence="3">The sequence shown here is derived from an EMBL/GenBank/DDBJ whole genome shotgun (WGS) entry which is preliminary data.</text>
</comment>
<feature type="domain" description="TIR" evidence="2">
    <location>
        <begin position="1"/>
        <end position="89"/>
    </location>
</feature>
<evidence type="ECO:0000259" key="2">
    <source>
        <dbReference type="PROSITE" id="PS50104"/>
    </source>
</evidence>
<feature type="region of interest" description="Disordered" evidence="1">
    <location>
        <begin position="122"/>
        <end position="166"/>
    </location>
</feature>
<evidence type="ECO:0000313" key="3">
    <source>
        <dbReference type="EMBL" id="KAE8277649.1"/>
    </source>
</evidence>
<organism evidence="3 4">
    <name type="scientific">Larimichthys crocea</name>
    <name type="common">Large yellow croaker</name>
    <name type="synonym">Pseudosciaena crocea</name>
    <dbReference type="NCBI Taxonomy" id="215358"/>
    <lineage>
        <taxon>Eukaryota</taxon>
        <taxon>Metazoa</taxon>
        <taxon>Chordata</taxon>
        <taxon>Craniata</taxon>
        <taxon>Vertebrata</taxon>
        <taxon>Euteleostomi</taxon>
        <taxon>Actinopterygii</taxon>
        <taxon>Neopterygii</taxon>
        <taxon>Teleostei</taxon>
        <taxon>Neoteleostei</taxon>
        <taxon>Acanthomorphata</taxon>
        <taxon>Eupercaria</taxon>
        <taxon>Sciaenidae</taxon>
        <taxon>Larimichthys</taxon>
    </lineage>
</organism>
<dbReference type="EMBL" id="REGW02000334">
    <property type="protein sequence ID" value="KAE8277649.1"/>
    <property type="molecule type" value="Genomic_DNA"/>
</dbReference>
<proteinExistence type="predicted"/>
<dbReference type="Gene3D" id="3.40.50.10140">
    <property type="entry name" value="Toll/interleukin-1 receptor homology (TIR) domain"/>
    <property type="match status" value="1"/>
</dbReference>
<dbReference type="InterPro" id="IPR000157">
    <property type="entry name" value="TIR_dom"/>
</dbReference>
<evidence type="ECO:0000313" key="4">
    <source>
        <dbReference type="Proteomes" id="UP000424527"/>
    </source>
</evidence>
<sequence>MQRSRRLVFVVSPDFLSEKSFSLLECRLGLFLQRLHQASIVTVVFRSVSKLPCVEVAQLRQAAATAVTWRGSRSEPRRSRFWLRLRLALPVRPLAMGRRLIDSTSSHSDLAALALQRAQRIQNQNQNQRDGASRSRRNRWASANHSRRDRQAPPRGRGREEGSQHTCSGCAALIGKVEDRGAELTAGTEMQQVSHDGTEVRSDPVPETDPTSTHDPAPLPDQVSDPDSDSAHRPCQQEDDKKQQQTIGSKTSEGQ</sequence>
<dbReference type="PROSITE" id="PS50104">
    <property type="entry name" value="TIR"/>
    <property type="match status" value="1"/>
</dbReference>
<evidence type="ECO:0000256" key="1">
    <source>
        <dbReference type="SAM" id="MobiDB-lite"/>
    </source>
</evidence>
<name>A0A6G0HEP2_LARCR</name>
<keyword evidence="3" id="KW-0675">Receptor</keyword>